<dbReference type="InterPro" id="IPR025510">
    <property type="entry name" value="DUF4397"/>
</dbReference>
<evidence type="ECO:0000313" key="2">
    <source>
        <dbReference type="EMBL" id="MCZ4244489.1"/>
    </source>
</evidence>
<reference evidence="2" key="1">
    <citation type="submission" date="2022-12" db="EMBL/GenBank/DDBJ databases">
        <title>Genome sequence of HCMS5-2.</title>
        <authorList>
            <person name="Woo H."/>
        </authorList>
    </citation>
    <scope>NUCLEOTIDE SEQUENCE</scope>
    <source>
        <strain evidence="2">HCMS5-2</strain>
    </source>
</reference>
<protein>
    <recommendedName>
        <fullName evidence="1">DUF4397 domain-containing protein</fullName>
    </recommendedName>
</protein>
<sequence length="232" mass="26191">MKKPSFFILKLSFLIGFILIISSCIKNDNLIAGDAKIKFFNFVNTGAAKDFYLDSAKYVTGASYGNSAGYTIVPVSTFPGGQSYRFMVKNTLKPDSLKGTLKYLIEVGKNYSVYYTKNKKLDSMLVIYEDNLTIDPDKAKLIFLNLGYNLSNKVYIRDEKKSYEVNLNYNEKTDYKLIDIDPKLAKIYMNNVDSVNVIDTISGTNFSKGKIYTILIDSDKAGRLLKRVLANN</sequence>
<name>A0ABT4L9A2_9SPHI</name>
<proteinExistence type="predicted"/>
<dbReference type="PROSITE" id="PS51257">
    <property type="entry name" value="PROKAR_LIPOPROTEIN"/>
    <property type="match status" value="1"/>
</dbReference>
<accession>A0ABT4L9A2</accession>
<comment type="caution">
    <text evidence="2">The sequence shown here is derived from an EMBL/GenBank/DDBJ whole genome shotgun (WGS) entry which is preliminary data.</text>
</comment>
<dbReference type="RefSeq" id="WP_269427557.1">
    <property type="nucleotide sequence ID" value="NZ_JAPWGM010000003.1"/>
</dbReference>
<dbReference type="EMBL" id="JAPWGM010000003">
    <property type="protein sequence ID" value="MCZ4244489.1"/>
    <property type="molecule type" value="Genomic_DNA"/>
</dbReference>
<dbReference type="Proteomes" id="UP001144347">
    <property type="component" value="Unassembled WGS sequence"/>
</dbReference>
<feature type="domain" description="DUF4397" evidence="1">
    <location>
        <begin position="35"/>
        <end position="149"/>
    </location>
</feature>
<evidence type="ECO:0000259" key="1">
    <source>
        <dbReference type="Pfam" id="PF14344"/>
    </source>
</evidence>
<keyword evidence="3" id="KW-1185">Reference proteome</keyword>
<organism evidence="2 3">
    <name type="scientific">Pedobacter punctiformis</name>
    <dbReference type="NCBI Taxonomy" id="3004097"/>
    <lineage>
        <taxon>Bacteria</taxon>
        <taxon>Pseudomonadati</taxon>
        <taxon>Bacteroidota</taxon>
        <taxon>Sphingobacteriia</taxon>
        <taxon>Sphingobacteriales</taxon>
        <taxon>Sphingobacteriaceae</taxon>
        <taxon>Pedobacter</taxon>
    </lineage>
</organism>
<evidence type="ECO:0000313" key="3">
    <source>
        <dbReference type="Proteomes" id="UP001144347"/>
    </source>
</evidence>
<dbReference type="Pfam" id="PF14344">
    <property type="entry name" value="DUF4397"/>
    <property type="match status" value="1"/>
</dbReference>
<gene>
    <name evidence="2" type="ORF">O0955_10785</name>
</gene>